<dbReference type="Proteomes" id="UP000824201">
    <property type="component" value="Unassembled WGS sequence"/>
</dbReference>
<evidence type="ECO:0000259" key="1">
    <source>
        <dbReference type="PROSITE" id="PS51781"/>
    </source>
</evidence>
<accession>A0A9D1EGK7</accession>
<reference evidence="2" key="1">
    <citation type="submission" date="2020-10" db="EMBL/GenBank/DDBJ databases">
        <authorList>
            <person name="Gilroy R."/>
        </authorList>
    </citation>
    <scope>NUCLEOTIDE SEQUENCE</scope>
    <source>
        <strain evidence="2">ChiW13-3771</strain>
    </source>
</reference>
<dbReference type="Pfam" id="PF08239">
    <property type="entry name" value="SH3_3"/>
    <property type="match status" value="1"/>
</dbReference>
<dbReference type="SUPFAM" id="SSF53187">
    <property type="entry name" value="Zn-dependent exopeptidases"/>
    <property type="match status" value="1"/>
</dbReference>
<sequence length="376" mass="41638">MKKLALVIDPGHYPGYNPGVDPTVYEGNVMYSLAEAEKNYCDANYSDQVDCILTRGMNENPSLEQGRGHKAVEMKQSGNYEIVMFMSDHTNAPGGNPPDPNVTGVCIFTSQFRKNTYDFLQKLADVAASVMNSHFLYMDAQPLSAADPADWWGVVRGAMNHAKTQQEADQNGADYAFIIEHGFHTNPVECAFFKSQKNIQCMAEAKIDFIMEYLGIKKAATMTAFWLCDGTLEITYAGADGVNLRSGLKITNNNIVGTLYKGEKRRVVQGMKLSNGQEWYRLESGEYITANKNYVAYTENNQKKKVGKVTGIAANDVLNVRDFPNSSAGSVTKTLKEGNLVQVIGECYNNGTQWYLVDQGEASNKFKGFVAAKYIK</sequence>
<evidence type="ECO:0000313" key="2">
    <source>
        <dbReference type="EMBL" id="HIR89651.1"/>
    </source>
</evidence>
<protein>
    <submittedName>
        <fullName evidence="2">SH3 domain-containing protein</fullName>
    </submittedName>
</protein>
<organism evidence="2 3">
    <name type="scientific">Candidatus Fimimorpha faecalis</name>
    <dbReference type="NCBI Taxonomy" id="2840824"/>
    <lineage>
        <taxon>Bacteria</taxon>
        <taxon>Bacillati</taxon>
        <taxon>Bacillota</taxon>
        <taxon>Clostridia</taxon>
        <taxon>Eubacteriales</taxon>
        <taxon>Candidatus Fimimorpha</taxon>
    </lineage>
</organism>
<dbReference type="Gene3D" id="2.30.30.40">
    <property type="entry name" value="SH3 Domains"/>
    <property type="match status" value="1"/>
</dbReference>
<feature type="domain" description="SH3b" evidence="1">
    <location>
        <begin position="304"/>
        <end position="376"/>
    </location>
</feature>
<proteinExistence type="predicted"/>
<dbReference type="Gene3D" id="3.40.630.40">
    <property type="entry name" value="Zn-dependent exopeptidases"/>
    <property type="match status" value="1"/>
</dbReference>
<reference evidence="2" key="2">
    <citation type="journal article" date="2021" name="PeerJ">
        <title>Extensive microbial diversity within the chicken gut microbiome revealed by metagenomics and culture.</title>
        <authorList>
            <person name="Gilroy R."/>
            <person name="Ravi A."/>
            <person name="Getino M."/>
            <person name="Pursley I."/>
            <person name="Horton D.L."/>
            <person name="Alikhan N.F."/>
            <person name="Baker D."/>
            <person name="Gharbi K."/>
            <person name="Hall N."/>
            <person name="Watson M."/>
            <person name="Adriaenssens E.M."/>
            <person name="Foster-Nyarko E."/>
            <person name="Jarju S."/>
            <person name="Secka A."/>
            <person name="Antonio M."/>
            <person name="Oren A."/>
            <person name="Chaudhuri R.R."/>
            <person name="La Ragione R."/>
            <person name="Hildebrand F."/>
            <person name="Pallen M.J."/>
        </authorList>
    </citation>
    <scope>NUCLEOTIDE SEQUENCE</scope>
    <source>
        <strain evidence="2">ChiW13-3771</strain>
    </source>
</reference>
<dbReference type="AlphaFoldDB" id="A0A9D1EGK7"/>
<evidence type="ECO:0000313" key="3">
    <source>
        <dbReference type="Proteomes" id="UP000824201"/>
    </source>
</evidence>
<dbReference type="InterPro" id="IPR003646">
    <property type="entry name" value="SH3-like_bac-type"/>
</dbReference>
<comment type="caution">
    <text evidence="2">The sequence shown here is derived from an EMBL/GenBank/DDBJ whole genome shotgun (WGS) entry which is preliminary data.</text>
</comment>
<gene>
    <name evidence="2" type="ORF">IAC96_11955</name>
</gene>
<dbReference type="EMBL" id="DVHN01000163">
    <property type="protein sequence ID" value="HIR89651.1"/>
    <property type="molecule type" value="Genomic_DNA"/>
</dbReference>
<dbReference type="PROSITE" id="PS51781">
    <property type="entry name" value="SH3B"/>
    <property type="match status" value="1"/>
</dbReference>
<name>A0A9D1EGK7_9FIRM</name>